<dbReference type="Proteomes" id="UP000507222">
    <property type="component" value="Unassembled WGS sequence"/>
</dbReference>
<feature type="region of interest" description="Disordered" evidence="13">
    <location>
        <begin position="1"/>
        <end position="25"/>
    </location>
</feature>
<evidence type="ECO:0000256" key="10">
    <source>
        <dbReference type="ARBA" id="ARBA00022989"/>
    </source>
</evidence>
<dbReference type="GO" id="GO:0046622">
    <property type="term" value="P:positive regulation of organ growth"/>
    <property type="evidence" value="ECO:0007669"/>
    <property type="project" value="InterPro"/>
</dbReference>
<evidence type="ECO:0000256" key="6">
    <source>
        <dbReference type="ARBA" id="ARBA00022473"/>
    </source>
</evidence>
<evidence type="ECO:0000256" key="8">
    <source>
        <dbReference type="ARBA" id="ARBA00022692"/>
    </source>
</evidence>
<keyword evidence="8 14" id="KW-0812">Transmembrane</keyword>
<dbReference type="GO" id="GO:0009725">
    <property type="term" value="P:response to hormone"/>
    <property type="evidence" value="ECO:0007669"/>
    <property type="project" value="UniProtKB-ARBA"/>
</dbReference>
<dbReference type="PANTHER" id="PTHR36023:SF3">
    <property type="entry name" value="ARGOS-LIKE PROTEIN"/>
    <property type="match status" value="1"/>
</dbReference>
<comment type="subcellular location">
    <subcellularLocation>
        <location evidence="4">Cytoplasm</location>
    </subcellularLocation>
    <subcellularLocation>
        <location evidence="3">Endoplasmic reticulum</location>
    </subcellularLocation>
    <subcellularLocation>
        <location evidence="2">Membrane</location>
        <topology evidence="2">Multi-pass membrane protein</topology>
    </subcellularLocation>
    <subcellularLocation>
        <location evidence="1">Nucleus</location>
    </subcellularLocation>
</comment>
<evidence type="ECO:0000256" key="13">
    <source>
        <dbReference type="SAM" id="MobiDB-lite"/>
    </source>
</evidence>
<evidence type="ECO:0000256" key="4">
    <source>
        <dbReference type="ARBA" id="ARBA00004496"/>
    </source>
</evidence>
<keyword evidence="9" id="KW-0256">Endoplasmic reticulum</keyword>
<evidence type="ECO:0000313" key="15">
    <source>
        <dbReference type="EMBL" id="CAB4288944.1"/>
    </source>
</evidence>
<feature type="transmembrane region" description="Helical" evidence="14">
    <location>
        <begin position="47"/>
        <end position="68"/>
    </location>
</feature>
<keyword evidence="10 14" id="KW-1133">Transmembrane helix</keyword>
<evidence type="ECO:0000256" key="1">
    <source>
        <dbReference type="ARBA" id="ARBA00004123"/>
    </source>
</evidence>
<gene>
    <name evidence="15" type="ORF">CURHAP_LOCUS47189</name>
</gene>
<reference evidence="15 16" key="1">
    <citation type="submission" date="2020-05" db="EMBL/GenBank/DDBJ databases">
        <authorList>
            <person name="Campoy J."/>
            <person name="Schneeberger K."/>
            <person name="Spophaly S."/>
        </authorList>
    </citation>
    <scope>NUCLEOTIDE SEQUENCE [LARGE SCALE GENOMIC DNA]</scope>
    <source>
        <strain evidence="15">PruArmRojPasFocal</strain>
    </source>
</reference>
<dbReference type="PANTHER" id="PTHR36023">
    <property type="entry name" value="ARGOS-LIKE PROTEIN"/>
    <property type="match status" value="1"/>
</dbReference>
<dbReference type="InterPro" id="IPR037468">
    <property type="entry name" value="ARGOS/ARL/OSR1"/>
</dbReference>
<feature type="transmembrane region" description="Helical" evidence="14">
    <location>
        <begin position="80"/>
        <end position="99"/>
    </location>
</feature>
<dbReference type="EMBL" id="CAEKDK010000007">
    <property type="protein sequence ID" value="CAB4288944.1"/>
    <property type="molecule type" value="Genomic_DNA"/>
</dbReference>
<keyword evidence="7" id="KW-0963">Cytoplasm</keyword>
<evidence type="ECO:0000256" key="14">
    <source>
        <dbReference type="SAM" id="Phobius"/>
    </source>
</evidence>
<dbReference type="GO" id="GO:0005783">
    <property type="term" value="C:endoplasmic reticulum"/>
    <property type="evidence" value="ECO:0007669"/>
    <property type="project" value="UniProtKB-SubCell"/>
</dbReference>
<evidence type="ECO:0000256" key="2">
    <source>
        <dbReference type="ARBA" id="ARBA00004141"/>
    </source>
</evidence>
<evidence type="ECO:0000256" key="12">
    <source>
        <dbReference type="ARBA" id="ARBA00023242"/>
    </source>
</evidence>
<evidence type="ECO:0000256" key="7">
    <source>
        <dbReference type="ARBA" id="ARBA00022490"/>
    </source>
</evidence>
<sequence>MDVKTRKVSGAPVDEGHHHHHQRHIKTMEYRRTLSHGRGSGRRLLPASYFSLESLLLLICLTATLLILPLMLPPLPPPPFMLLLLPIGILAVLMILAFMPSNGGLRWGKWARGARVGEKGNGYGGWGSVGVGLKKPEGGGDGSRWGKGGGVRNQWGWGGGGGFLGKCPGKVGCRGSGRWVSGFCAGRENSNSFAVIPAKAESSLYSTGTTFPARGNTPFSVYNTANIFYQRNYSSSFAVIPAKAESSLCKIHREAESFLSSNLVSSSAQGEGWAAGGVGEERWVSGGWGVYKDRAGRGGFGATGAQNY</sequence>
<name>A0A6J5VM33_PRUAR</name>
<comment type="similarity">
    <text evidence="5">Belongs to the plant organ size related (OSR) protein family.</text>
</comment>
<dbReference type="GO" id="GO:0005634">
    <property type="term" value="C:nucleus"/>
    <property type="evidence" value="ECO:0007669"/>
    <property type="project" value="UniProtKB-SubCell"/>
</dbReference>
<dbReference type="AlphaFoldDB" id="A0A6J5VM33"/>
<accession>A0A6J5VM33</accession>
<keyword evidence="6" id="KW-0217">Developmental protein</keyword>
<protein>
    <submittedName>
        <fullName evidence="15">Uncharacterized protein</fullName>
    </submittedName>
</protein>
<evidence type="ECO:0000256" key="5">
    <source>
        <dbReference type="ARBA" id="ARBA00006891"/>
    </source>
</evidence>
<evidence type="ECO:0000256" key="3">
    <source>
        <dbReference type="ARBA" id="ARBA00004240"/>
    </source>
</evidence>
<proteinExistence type="inferred from homology"/>
<keyword evidence="11 14" id="KW-0472">Membrane</keyword>
<evidence type="ECO:0000256" key="11">
    <source>
        <dbReference type="ARBA" id="ARBA00023136"/>
    </source>
</evidence>
<evidence type="ECO:0000313" key="16">
    <source>
        <dbReference type="Proteomes" id="UP000507222"/>
    </source>
</evidence>
<evidence type="ECO:0000256" key="9">
    <source>
        <dbReference type="ARBA" id="ARBA00022824"/>
    </source>
</evidence>
<organism evidence="15 16">
    <name type="scientific">Prunus armeniaca</name>
    <name type="common">Apricot</name>
    <name type="synonym">Armeniaca vulgaris</name>
    <dbReference type="NCBI Taxonomy" id="36596"/>
    <lineage>
        <taxon>Eukaryota</taxon>
        <taxon>Viridiplantae</taxon>
        <taxon>Streptophyta</taxon>
        <taxon>Embryophyta</taxon>
        <taxon>Tracheophyta</taxon>
        <taxon>Spermatophyta</taxon>
        <taxon>Magnoliopsida</taxon>
        <taxon>eudicotyledons</taxon>
        <taxon>Gunneridae</taxon>
        <taxon>Pentapetalae</taxon>
        <taxon>rosids</taxon>
        <taxon>fabids</taxon>
        <taxon>Rosales</taxon>
        <taxon>Rosaceae</taxon>
        <taxon>Amygdaloideae</taxon>
        <taxon>Amygdaleae</taxon>
        <taxon>Prunus</taxon>
    </lineage>
</organism>
<keyword evidence="12" id="KW-0539">Nucleus</keyword>
<dbReference type="GO" id="GO:0016020">
    <property type="term" value="C:membrane"/>
    <property type="evidence" value="ECO:0007669"/>
    <property type="project" value="UniProtKB-SubCell"/>
</dbReference>